<dbReference type="InterPro" id="IPR029033">
    <property type="entry name" value="His_PPase_superfam"/>
</dbReference>
<feature type="binding site" evidence="7">
    <location>
        <begin position="84"/>
        <end position="87"/>
    </location>
    <ligand>
        <name>substrate</name>
    </ligand>
</feature>
<feature type="binding site" evidence="7">
    <location>
        <position position="59"/>
    </location>
    <ligand>
        <name>substrate</name>
    </ligand>
</feature>
<evidence type="ECO:0000256" key="4">
    <source>
        <dbReference type="ARBA" id="ARBA00023152"/>
    </source>
</evidence>
<reference evidence="8 9" key="1">
    <citation type="submission" date="2020-02" db="EMBL/GenBank/DDBJ databases">
        <title>Genome sequences of Thiorhodococcus mannitoliphagus and Thiorhodococcus minor, purple sulfur photosynthetic bacteria in the gammaproteobacterial family, Chromatiaceae.</title>
        <authorList>
            <person name="Aviles F.A."/>
            <person name="Meyer T.E."/>
            <person name="Kyndt J.A."/>
        </authorList>
    </citation>
    <scope>NUCLEOTIDE SEQUENCE [LARGE SCALE GENOMIC DNA]</scope>
    <source>
        <strain evidence="8 9">DSM 11518</strain>
    </source>
</reference>
<dbReference type="Gene3D" id="3.40.50.1240">
    <property type="entry name" value="Phosphoglycerate mutase-like"/>
    <property type="match status" value="1"/>
</dbReference>
<evidence type="ECO:0000256" key="5">
    <source>
        <dbReference type="ARBA" id="ARBA00023235"/>
    </source>
</evidence>
<feature type="binding site" evidence="7">
    <location>
        <begin position="7"/>
        <end position="14"/>
    </location>
    <ligand>
        <name>substrate</name>
    </ligand>
</feature>
<evidence type="ECO:0000313" key="8">
    <source>
        <dbReference type="EMBL" id="NEV64091.1"/>
    </source>
</evidence>
<evidence type="ECO:0000256" key="6">
    <source>
        <dbReference type="PIRSR" id="PIRSR613078-1"/>
    </source>
</evidence>
<keyword evidence="4" id="KW-0324">Glycolysis</keyword>
<sequence>MRLIVIRHYKTLNNLRRRILGWTDSPPIPSWRTDLARIDALLRAKGLRFDAVYSSSLARARETARWLAEQRPGTPMRERPELNEVDYGELASLSKDWAQRHWPQYKSDPDFVFPNGESFAAMRERSVNCLLGLERQHKGQTLLVVLHAGVIRGLITCLLDLPFATNLKQKISHRYIGDFTIREQRCCRYDELGEPSGFVHNGVIDIPCRSLTSAGGMRPDADSWDWTAETASAPVGPTSTA</sequence>
<feature type="binding site" evidence="7">
    <location>
        <position position="95"/>
    </location>
    <ligand>
        <name>substrate</name>
    </ligand>
</feature>
<protein>
    <recommendedName>
        <fullName evidence="2">phosphoglycerate mutase (2,3-diphosphoglycerate-dependent)</fullName>
        <ecNumber evidence="2">5.4.2.11</ecNumber>
    </recommendedName>
</protein>
<gene>
    <name evidence="8" type="ORF">G3446_19755</name>
</gene>
<evidence type="ECO:0000256" key="2">
    <source>
        <dbReference type="ARBA" id="ARBA00012028"/>
    </source>
</evidence>
<evidence type="ECO:0000256" key="7">
    <source>
        <dbReference type="PIRSR" id="PIRSR613078-2"/>
    </source>
</evidence>
<evidence type="ECO:0000256" key="1">
    <source>
        <dbReference type="ARBA" id="ARBA00006717"/>
    </source>
</evidence>
<dbReference type="SUPFAM" id="SSF53254">
    <property type="entry name" value="Phosphoglycerate mutase-like"/>
    <property type="match status" value="1"/>
</dbReference>
<dbReference type="GO" id="GO:0004619">
    <property type="term" value="F:phosphoglycerate mutase activity"/>
    <property type="evidence" value="ECO:0007669"/>
    <property type="project" value="UniProtKB-EC"/>
</dbReference>
<dbReference type="SMART" id="SM00855">
    <property type="entry name" value="PGAM"/>
    <property type="match status" value="1"/>
</dbReference>
<dbReference type="GO" id="GO:0006094">
    <property type="term" value="P:gluconeogenesis"/>
    <property type="evidence" value="ECO:0007669"/>
    <property type="project" value="UniProtKB-KW"/>
</dbReference>
<dbReference type="EMBL" id="JAAIJQ010000074">
    <property type="protein sequence ID" value="NEV64091.1"/>
    <property type="molecule type" value="Genomic_DNA"/>
</dbReference>
<dbReference type="CDD" id="cd07067">
    <property type="entry name" value="HP_PGM_like"/>
    <property type="match status" value="1"/>
</dbReference>
<keyword evidence="9" id="KW-1185">Reference proteome</keyword>
<name>A0A6M0K4A6_9GAMM</name>
<proteinExistence type="inferred from homology"/>
<dbReference type="PANTHER" id="PTHR11931">
    <property type="entry name" value="PHOSPHOGLYCERATE MUTASE"/>
    <property type="match status" value="1"/>
</dbReference>
<feature type="active site" description="Tele-phosphohistidine intermediate" evidence="6">
    <location>
        <position position="8"/>
    </location>
</feature>
<comment type="caution">
    <text evidence="8">The sequence shown here is derived from an EMBL/GenBank/DDBJ whole genome shotgun (WGS) entry which is preliminary data.</text>
</comment>
<accession>A0A6M0K4A6</accession>
<comment type="similarity">
    <text evidence="1">Belongs to the phosphoglycerate mutase family. BPG-dependent PGAM subfamily.</text>
</comment>
<keyword evidence="5" id="KW-0413">Isomerase</keyword>
<dbReference type="AlphaFoldDB" id="A0A6M0K4A6"/>
<organism evidence="8 9">
    <name type="scientific">Thiorhodococcus minor</name>
    <dbReference type="NCBI Taxonomy" id="57489"/>
    <lineage>
        <taxon>Bacteria</taxon>
        <taxon>Pseudomonadati</taxon>
        <taxon>Pseudomonadota</taxon>
        <taxon>Gammaproteobacteria</taxon>
        <taxon>Chromatiales</taxon>
        <taxon>Chromatiaceae</taxon>
        <taxon>Thiorhodococcus</taxon>
    </lineage>
</organism>
<feature type="active site" description="Proton donor/acceptor" evidence="6">
    <location>
        <position position="84"/>
    </location>
</feature>
<dbReference type="GO" id="GO:0006096">
    <property type="term" value="P:glycolytic process"/>
    <property type="evidence" value="ECO:0007669"/>
    <property type="project" value="UniProtKB-KW"/>
</dbReference>
<evidence type="ECO:0000313" key="9">
    <source>
        <dbReference type="Proteomes" id="UP000483379"/>
    </source>
</evidence>
<evidence type="ECO:0000256" key="3">
    <source>
        <dbReference type="ARBA" id="ARBA00022432"/>
    </source>
</evidence>
<dbReference type="Proteomes" id="UP000483379">
    <property type="component" value="Unassembled WGS sequence"/>
</dbReference>
<dbReference type="InterPro" id="IPR005952">
    <property type="entry name" value="Phosphogly_mut1"/>
</dbReference>
<keyword evidence="3" id="KW-0312">Gluconeogenesis</keyword>
<dbReference type="InterPro" id="IPR013078">
    <property type="entry name" value="His_Pase_superF_clade-1"/>
</dbReference>
<dbReference type="Pfam" id="PF00300">
    <property type="entry name" value="His_Phos_1"/>
    <property type="match status" value="1"/>
</dbReference>
<dbReference type="EC" id="5.4.2.11" evidence="2"/>
<dbReference type="RefSeq" id="WP_164454625.1">
    <property type="nucleotide sequence ID" value="NZ_JAAIJQ010000074.1"/>
</dbReference>